<dbReference type="Proteomes" id="UP001596065">
    <property type="component" value="Unassembled WGS sequence"/>
</dbReference>
<evidence type="ECO:0000313" key="2">
    <source>
        <dbReference type="Proteomes" id="UP001596065"/>
    </source>
</evidence>
<keyword evidence="2" id="KW-1185">Reference proteome</keyword>
<proteinExistence type="predicted"/>
<reference evidence="2" key="1">
    <citation type="journal article" date="2019" name="Int. J. Syst. Evol. Microbiol.">
        <title>The Global Catalogue of Microorganisms (GCM) 10K type strain sequencing project: providing services to taxonomists for standard genome sequencing and annotation.</title>
        <authorList>
            <consortium name="The Broad Institute Genomics Platform"/>
            <consortium name="The Broad Institute Genome Sequencing Center for Infectious Disease"/>
            <person name="Wu L."/>
            <person name="Ma J."/>
        </authorList>
    </citation>
    <scope>NUCLEOTIDE SEQUENCE [LARGE SCALE GENOMIC DNA]</scope>
    <source>
        <strain evidence="2">KCTC 5701</strain>
    </source>
</reference>
<evidence type="ECO:0000313" key="1">
    <source>
        <dbReference type="EMBL" id="MFC5654898.1"/>
    </source>
</evidence>
<protein>
    <submittedName>
        <fullName evidence="1">Uncharacterized protein</fullName>
    </submittedName>
</protein>
<gene>
    <name evidence="1" type="ORF">ACFP3J_05250</name>
</gene>
<organism evidence="1 2">
    <name type="scientific">Streptomyces nogalater</name>
    <dbReference type="NCBI Taxonomy" id="38314"/>
    <lineage>
        <taxon>Bacteria</taxon>
        <taxon>Bacillati</taxon>
        <taxon>Actinomycetota</taxon>
        <taxon>Actinomycetes</taxon>
        <taxon>Kitasatosporales</taxon>
        <taxon>Streptomycetaceae</taxon>
        <taxon>Streptomyces</taxon>
    </lineage>
</organism>
<name>A0ABW0W9L0_STRNO</name>
<dbReference type="RefSeq" id="WP_344353661.1">
    <property type="nucleotide sequence ID" value="NZ_BAAASM010000075.1"/>
</dbReference>
<accession>A0ABW0W9L0</accession>
<comment type="caution">
    <text evidence="1">The sequence shown here is derived from an EMBL/GenBank/DDBJ whole genome shotgun (WGS) entry which is preliminary data.</text>
</comment>
<dbReference type="EMBL" id="JBHSOE010000005">
    <property type="protein sequence ID" value="MFC5654898.1"/>
    <property type="molecule type" value="Genomic_DNA"/>
</dbReference>
<sequence>MAGRARERTPRPFGRGLLLGGRRGYSLRFTTPAAAWEDAANRVALTTFLRTFRVPRE</sequence>